<dbReference type="EMBL" id="CP001791">
    <property type="protein sequence ID" value="ADH98470.1"/>
    <property type="molecule type" value="Genomic_DNA"/>
</dbReference>
<dbReference type="InterPro" id="IPR013783">
    <property type="entry name" value="Ig-like_fold"/>
</dbReference>
<evidence type="ECO:0000259" key="2">
    <source>
        <dbReference type="Pfam" id="PF16403"/>
    </source>
</evidence>
<sequence length="1262" mass="141668">MIEKLNIKWLSIPVILILLAPFAVLGDTYDYELNSISLTDDFEGEVSITSTLIEKDENNNENENENDSENDNENGNGEDPPETEEPSTDVTIELRYSPDTEVIVTDFTTVETITETYFPEDNGGTIRFAFNQTARPGVYYARASIEGSEVESDEIIIRDESPPVINLDFDSDSILSTASEDDFTAFLTDGFQVTLGNGLTYSYDQITGNLPPFLGSYDLTYDDSMMGLAGSYTVEYTALNNAEPGSPKTEDTVTRAITILPPPLSVQEVFNTWESAKETGERDLQVLFDNPFGGFTFTRPVENVKEQTATVRVLSEGNEVIHQFTDSSLNPLETRHVVNRLIPGTYRLQQIVNGEESAISDPFTVTDTTLPYFIVDGNIFVSGPDDIEEGRREFIKPSLFTEFDDELTRDNFLAGITARDNLDREINRSEIVIDDSNIDYTSPGRYEITYTVMSSSGNEQTVSRNVFVIPPPPNAIGTLAEIGRVDVTQVITGFNANLYLYRYQVTGSDSLLYPFIDGAEDSTGTFDNFDIRREDTETTFNFFPSGFDDEGQIPGFINNRLEPGSYYVRQVIKVEETQVTDGVTETEDVILKSPRSNIVDILEQSQPMISLLGERSYSFVYDTDVSSIWNNNTFSDPGAVISDYLYGDNIQALIGDENYDVRFEITKNGRRLTSENDLSSFSWPDDTLDPGNYTLTYLSTVRTNNESAPVSRSVTVAPYIIEDDAISVESSNITIGRDGMFPGTQTEITLYNANNQIIDRQIPHPGESAVFAGIPSGSGYYVTQTVNDVESAPSDPIRVRRHSIEPVLHTLTINTNQFRINSVITQDEANRQIKIQIPERYLAGSDTITVDAEALFDGDSIQIGDNIYRESLSRFQLELNVREHIELTVKNEAGSADYRLQVEPVNVPGPAEWEESSYYHQLIGSVFQSPLLRSLQFLRNQGLHAVIHNTQNHLSVRINNDIIQQAAPGQEGNIRFYTLPFRPQAPDWYQAVDRAFELRWPTDNQPFIQPAELAKQSDDPVSLVRIDAVQSPVQATALPGYHDRTTIDGSYAALNSFSSYAWIDNSHIPRLPVITGTGPYQVLNREPETAYYWTQDSAQIDFVRSKFHPKANGYSIRTGKNPSSEWNLVTGENFAVPEDKTVYLVAKREGLFSTVRAFNTPEPERKEADAPVEADKIWTIELNGPISRHTLNDRFIYVENTTTGDRKPVTLTVDDSAQHIQVIPKTPYSRGEEYRLVVDHTIMEEYSRNLSANLIHFYFTIR</sequence>
<dbReference type="HOGENOM" id="CLU_264701_0_0_9"/>
<dbReference type="KEGG" id="bse:Bsel_0948"/>
<evidence type="ECO:0000313" key="3">
    <source>
        <dbReference type="EMBL" id="ADH98470.1"/>
    </source>
</evidence>
<dbReference type="Gene3D" id="2.60.40.10">
    <property type="entry name" value="Immunoglobulins"/>
    <property type="match status" value="1"/>
</dbReference>
<gene>
    <name evidence="3" type="ordered locus">Bsel_0948</name>
</gene>
<organism evidence="3 4">
    <name type="scientific">Bacillus selenitireducens (strain ATCC 700615 / DSM 15326 / MLS10)</name>
    <dbReference type="NCBI Taxonomy" id="439292"/>
    <lineage>
        <taxon>Bacteria</taxon>
        <taxon>Bacillati</taxon>
        <taxon>Bacillota</taxon>
        <taxon>Bacilli</taxon>
        <taxon>Bacillales</taxon>
        <taxon>Bacillaceae</taxon>
        <taxon>Salisediminibacterium</taxon>
    </lineage>
</organism>
<reference evidence="3" key="1">
    <citation type="submission" date="2009-10" db="EMBL/GenBank/DDBJ databases">
        <title>Complete sequence of Bacillus selenitireducens MLS10.</title>
        <authorList>
            <consortium name="US DOE Joint Genome Institute"/>
            <person name="Lucas S."/>
            <person name="Copeland A."/>
            <person name="Lapidus A."/>
            <person name="Glavina del Rio T."/>
            <person name="Dalin E."/>
            <person name="Tice H."/>
            <person name="Bruce D."/>
            <person name="Goodwin L."/>
            <person name="Pitluck S."/>
            <person name="Sims D."/>
            <person name="Brettin T."/>
            <person name="Detter J.C."/>
            <person name="Han C."/>
            <person name="Larimer F."/>
            <person name="Land M."/>
            <person name="Hauser L."/>
            <person name="Kyrpides N."/>
            <person name="Ovchinnikova G."/>
            <person name="Stolz J."/>
        </authorList>
    </citation>
    <scope>NUCLEOTIDE SEQUENCE [LARGE SCALE GENOMIC DNA]</scope>
    <source>
        <strain evidence="3">MLS10</strain>
    </source>
</reference>
<dbReference type="Proteomes" id="UP000000271">
    <property type="component" value="Chromosome"/>
</dbReference>
<accession>D6Y079</accession>
<dbReference type="Pfam" id="PF16403">
    <property type="entry name" value="Bact_surface_Ig-like"/>
    <property type="match status" value="1"/>
</dbReference>
<dbReference type="STRING" id="439292.Bsel_0948"/>
<proteinExistence type="predicted"/>
<protein>
    <recommendedName>
        <fullName evidence="2">Pesticidal crystal protein Cry22Aa Ig-like domain-containing protein</fullName>
    </recommendedName>
</protein>
<name>D6Y079_BACIE</name>
<dbReference type="eggNOG" id="COG4257">
    <property type="taxonomic scope" value="Bacteria"/>
</dbReference>
<dbReference type="AlphaFoldDB" id="D6Y079"/>
<evidence type="ECO:0000313" key="4">
    <source>
        <dbReference type="Proteomes" id="UP000000271"/>
    </source>
</evidence>
<evidence type="ECO:0000256" key="1">
    <source>
        <dbReference type="SAM" id="MobiDB-lite"/>
    </source>
</evidence>
<feature type="compositionally biased region" description="Acidic residues" evidence="1">
    <location>
        <begin position="59"/>
        <end position="72"/>
    </location>
</feature>
<feature type="region of interest" description="Disordered" evidence="1">
    <location>
        <begin position="51"/>
        <end position="89"/>
    </location>
</feature>
<keyword evidence="4" id="KW-1185">Reference proteome</keyword>
<dbReference type="InterPro" id="IPR032179">
    <property type="entry name" value="Cry22Aa_Ig-like"/>
</dbReference>
<feature type="domain" description="Pesticidal crystal protein Cry22Aa Ig-like" evidence="2">
    <location>
        <begin position="414"/>
        <end position="468"/>
    </location>
</feature>